<gene>
    <name evidence="2" type="ORF">ILEXP_LOCUS2418</name>
</gene>
<dbReference type="Proteomes" id="UP001642360">
    <property type="component" value="Unassembled WGS sequence"/>
</dbReference>
<dbReference type="EMBL" id="CAUOFW020000714">
    <property type="protein sequence ID" value="CAK9135464.1"/>
    <property type="molecule type" value="Genomic_DNA"/>
</dbReference>
<evidence type="ECO:0000313" key="3">
    <source>
        <dbReference type="Proteomes" id="UP001642360"/>
    </source>
</evidence>
<evidence type="ECO:0000313" key="2">
    <source>
        <dbReference type="EMBL" id="CAK9135464.1"/>
    </source>
</evidence>
<comment type="caution">
    <text evidence="2">The sequence shown here is derived from an EMBL/GenBank/DDBJ whole genome shotgun (WGS) entry which is preliminary data.</text>
</comment>
<dbReference type="AlphaFoldDB" id="A0ABC8QRX2"/>
<feature type="transmembrane region" description="Helical" evidence="1">
    <location>
        <begin position="67"/>
        <end position="94"/>
    </location>
</feature>
<keyword evidence="1" id="KW-1133">Transmembrane helix</keyword>
<keyword evidence="1" id="KW-0472">Membrane</keyword>
<protein>
    <submittedName>
        <fullName evidence="2">Uncharacterized protein</fullName>
    </submittedName>
</protein>
<evidence type="ECO:0000256" key="1">
    <source>
        <dbReference type="SAM" id="Phobius"/>
    </source>
</evidence>
<accession>A0ABC8QRX2</accession>
<organism evidence="2 3">
    <name type="scientific">Ilex paraguariensis</name>
    <name type="common">yerba mate</name>
    <dbReference type="NCBI Taxonomy" id="185542"/>
    <lineage>
        <taxon>Eukaryota</taxon>
        <taxon>Viridiplantae</taxon>
        <taxon>Streptophyta</taxon>
        <taxon>Embryophyta</taxon>
        <taxon>Tracheophyta</taxon>
        <taxon>Spermatophyta</taxon>
        <taxon>Magnoliopsida</taxon>
        <taxon>eudicotyledons</taxon>
        <taxon>Gunneridae</taxon>
        <taxon>Pentapetalae</taxon>
        <taxon>asterids</taxon>
        <taxon>campanulids</taxon>
        <taxon>Aquifoliales</taxon>
        <taxon>Aquifoliaceae</taxon>
        <taxon>Ilex</taxon>
    </lineage>
</organism>
<keyword evidence="3" id="KW-1185">Reference proteome</keyword>
<sequence length="108" mass="12593">MNGFDDGLLKWIIPLDQRDGEILMDEKQESLDYYDVDNKSFKRMDNLIAGKWTWLQIYTESFSPLDVAGFVGLIYCLLVWWAGFIGTWVACWLFRYGFTGLMVSVWTG</sequence>
<proteinExistence type="predicted"/>
<keyword evidence="1" id="KW-0812">Transmembrane</keyword>
<name>A0ABC8QRX2_9AQUA</name>
<reference evidence="2 3" key="1">
    <citation type="submission" date="2024-02" db="EMBL/GenBank/DDBJ databases">
        <authorList>
            <person name="Vignale AGUSTIN F."/>
            <person name="Sosa J E."/>
            <person name="Modenutti C."/>
        </authorList>
    </citation>
    <scope>NUCLEOTIDE SEQUENCE [LARGE SCALE GENOMIC DNA]</scope>
</reference>